<name>X0ZN31_9ZZZZ</name>
<dbReference type="AlphaFoldDB" id="X0ZN31"/>
<feature type="non-terminal residue" evidence="1">
    <location>
        <position position="1"/>
    </location>
</feature>
<reference evidence="1" key="1">
    <citation type="journal article" date="2014" name="Front. Microbiol.">
        <title>High frequency of phylogenetically diverse reductive dehalogenase-homologous genes in deep subseafloor sedimentary metagenomes.</title>
        <authorList>
            <person name="Kawai M."/>
            <person name="Futagami T."/>
            <person name="Toyoda A."/>
            <person name="Takaki Y."/>
            <person name="Nishi S."/>
            <person name="Hori S."/>
            <person name="Arai W."/>
            <person name="Tsubouchi T."/>
            <person name="Morono Y."/>
            <person name="Uchiyama I."/>
            <person name="Ito T."/>
            <person name="Fujiyama A."/>
            <person name="Inagaki F."/>
            <person name="Takami H."/>
        </authorList>
    </citation>
    <scope>NUCLEOTIDE SEQUENCE</scope>
    <source>
        <strain evidence="1">Expedition CK06-06</strain>
    </source>
</reference>
<gene>
    <name evidence="1" type="ORF">S01H1_75466</name>
</gene>
<accession>X0ZN31</accession>
<protein>
    <submittedName>
        <fullName evidence="1">Uncharacterized protein</fullName>
    </submittedName>
</protein>
<evidence type="ECO:0000313" key="1">
    <source>
        <dbReference type="EMBL" id="GAG49586.1"/>
    </source>
</evidence>
<dbReference type="EMBL" id="BARS01050567">
    <property type="protein sequence ID" value="GAG49586.1"/>
    <property type="molecule type" value="Genomic_DNA"/>
</dbReference>
<organism evidence="1">
    <name type="scientific">marine sediment metagenome</name>
    <dbReference type="NCBI Taxonomy" id="412755"/>
    <lineage>
        <taxon>unclassified sequences</taxon>
        <taxon>metagenomes</taxon>
        <taxon>ecological metagenomes</taxon>
    </lineage>
</organism>
<comment type="caution">
    <text evidence="1">The sequence shown here is derived from an EMBL/GenBank/DDBJ whole genome shotgun (WGS) entry which is preliminary data.</text>
</comment>
<sequence>LIVEGGSAAGISILSSGMSNIYFGSSLGGNANAWIRSQDTGEFLIATALSTMVFRAGSLGSFVFNEDGYDVDFRVESNNETHMLFVDAGNDFVGIGTANPGQKLEVDGGIRLNTAATKPTCDSTVRGTLWFTQGGAGVADALEVCAKDAANAYAWRTLY</sequence>
<proteinExistence type="predicted"/>